<dbReference type="InterPro" id="IPR012341">
    <property type="entry name" value="6hp_glycosidase-like_sf"/>
</dbReference>
<dbReference type="InterPro" id="IPR035396">
    <property type="entry name" value="Bac_rhamnosid6H"/>
</dbReference>
<protein>
    <submittedName>
        <fullName evidence="3">Alpha-L-rhamnosidase C-terminal domain-containing protein</fullName>
    </submittedName>
</protein>
<dbReference type="InterPro" id="IPR008928">
    <property type="entry name" value="6-hairpin_glycosidase_sf"/>
</dbReference>
<dbReference type="Pfam" id="PF17389">
    <property type="entry name" value="Bac_rhamnosid6H"/>
    <property type="match status" value="1"/>
</dbReference>
<keyword evidence="4" id="KW-1185">Reference proteome</keyword>
<reference evidence="3 4" key="1">
    <citation type="submission" date="2024-08" db="EMBL/GenBank/DDBJ databases">
        <title>Whole-genome sequencing of halo(alkali)philic microorganisms from hypersaline lakes.</title>
        <authorList>
            <person name="Sorokin D.Y."/>
            <person name="Merkel A.Y."/>
            <person name="Messina E."/>
            <person name="Yakimov M."/>
        </authorList>
    </citation>
    <scope>NUCLEOTIDE SEQUENCE [LARGE SCALE GENOMIC DNA]</scope>
    <source>
        <strain evidence="3 4">AB-hyl4</strain>
    </source>
</reference>
<accession>A0ABV4U5N6</accession>
<dbReference type="InterPro" id="IPR035398">
    <property type="entry name" value="Bac_rhamnosid_C"/>
</dbReference>
<dbReference type="Pfam" id="PF17390">
    <property type="entry name" value="Bac_rhamnosid_C"/>
    <property type="match status" value="1"/>
</dbReference>
<dbReference type="Gene3D" id="2.60.420.10">
    <property type="entry name" value="Maltose phosphorylase, domain 3"/>
    <property type="match status" value="1"/>
</dbReference>
<evidence type="ECO:0000313" key="4">
    <source>
        <dbReference type="Proteomes" id="UP001575105"/>
    </source>
</evidence>
<dbReference type="PANTHER" id="PTHR34987:SF2">
    <property type="entry name" value="B, PUTATIVE (AFU_ORTHOLOGUE AFUA_7G05040)-RELATED"/>
    <property type="match status" value="1"/>
</dbReference>
<gene>
    <name evidence="3" type="ORF">ACERK3_09250</name>
</gene>
<organism evidence="3 4">
    <name type="scientific">Natronomicrosphaera hydrolytica</name>
    <dbReference type="NCBI Taxonomy" id="3242702"/>
    <lineage>
        <taxon>Bacteria</taxon>
        <taxon>Pseudomonadati</taxon>
        <taxon>Planctomycetota</taxon>
        <taxon>Phycisphaerae</taxon>
        <taxon>Phycisphaerales</taxon>
        <taxon>Phycisphaeraceae</taxon>
        <taxon>Natronomicrosphaera</taxon>
    </lineage>
</organism>
<dbReference type="Gene3D" id="1.50.10.10">
    <property type="match status" value="1"/>
</dbReference>
<feature type="domain" description="Alpha-L-rhamnosidase six-hairpin glycosidase" evidence="1">
    <location>
        <begin position="315"/>
        <end position="654"/>
    </location>
</feature>
<dbReference type="SUPFAM" id="SSF48208">
    <property type="entry name" value="Six-hairpin glycosidases"/>
    <property type="match status" value="1"/>
</dbReference>
<feature type="domain" description="Alpha-L-rhamnosidase C-terminal" evidence="2">
    <location>
        <begin position="661"/>
        <end position="731"/>
    </location>
</feature>
<evidence type="ECO:0000259" key="1">
    <source>
        <dbReference type="Pfam" id="PF17389"/>
    </source>
</evidence>
<evidence type="ECO:0000259" key="2">
    <source>
        <dbReference type="Pfam" id="PF17390"/>
    </source>
</evidence>
<sequence>MNGKYAGRGPARGYQRCWPYDVIDIASLLRIGHNWLAVEAYNPGISTFQYLHQGVAGFICAARWDDLTLVSDGQWIGRVDPARRWDTVRLSQQLNYQEHVDLHRDDRRWITARSAPTDWTRPVSVRPFGAMPWHDLEPRRIPNLGHEQLLYNAAVAESCGVSGEAWSDWRDIQAGWRLERQTAKWGKVASARYDPQDGVLRLPGSGAGNWHAVVLDMGRPGVGTFELAVEAAAGSEVVDLYACEWLDADGGPHVPGPGTCCEAAMAGRVRLRRGANAFETFQLIGHRFLTMIVRNSDNELTLRIRLRHSVYPLQEAGAFESSDAVVNDIFRICKDTQRACMLDAYVDTPWREQAQWWGDARVQAWNTFHLSDDARLLERGIRQIATQRVPNGLTYGHAPTMAHGCILPDFSLIWCLTLYDHYWQTGQPNLFAELWPEVERVLAYFDDPAHQANGLLKHDPRYWLFLDWSNLQKEGVPTLLNLWYIYTLARLAELAEAVGMGDARQELDNRREAVTALAMHHLFDERSGLFRDGILPNGEPSETHSIHNQTLAIMSGLAAESHATMWSQSLLPYLRGDAIEGALPSSYWVTYIYQTARQAGEDAVVLDHLIRHWRPMIRFGGCSEWFVVDDTTPQPPTTYDGTFSHAWAAHPIYHLMGSLGGLVQTQPGWRAVRFSPAFVQVDWCAIQVPTPHGLIRSAWQCNDDRITVELTLPDGVRADVALPTVAEAGVTGTCRWNVPVGER</sequence>
<comment type="caution">
    <text evidence="3">The sequence shown here is derived from an EMBL/GenBank/DDBJ whole genome shotgun (WGS) entry which is preliminary data.</text>
</comment>
<proteinExistence type="predicted"/>
<dbReference type="EMBL" id="JBGUBD010000005">
    <property type="protein sequence ID" value="MFA9478480.1"/>
    <property type="molecule type" value="Genomic_DNA"/>
</dbReference>
<dbReference type="PANTHER" id="PTHR34987">
    <property type="entry name" value="C, PUTATIVE (AFU_ORTHOLOGUE AFUA_3G02880)-RELATED"/>
    <property type="match status" value="1"/>
</dbReference>
<dbReference type="RefSeq" id="WP_425345407.1">
    <property type="nucleotide sequence ID" value="NZ_JBGUBD010000005.1"/>
</dbReference>
<dbReference type="Proteomes" id="UP001575105">
    <property type="component" value="Unassembled WGS sequence"/>
</dbReference>
<dbReference type="Gene3D" id="2.60.120.260">
    <property type="entry name" value="Galactose-binding domain-like"/>
    <property type="match status" value="2"/>
</dbReference>
<evidence type="ECO:0000313" key="3">
    <source>
        <dbReference type="EMBL" id="MFA9478480.1"/>
    </source>
</evidence>
<name>A0ABV4U5N6_9BACT</name>